<organism evidence="1 2">
    <name type="scientific">Paramecium sonneborni</name>
    <dbReference type="NCBI Taxonomy" id="65129"/>
    <lineage>
        <taxon>Eukaryota</taxon>
        <taxon>Sar</taxon>
        <taxon>Alveolata</taxon>
        <taxon>Ciliophora</taxon>
        <taxon>Intramacronucleata</taxon>
        <taxon>Oligohymenophorea</taxon>
        <taxon>Peniculida</taxon>
        <taxon>Parameciidae</taxon>
        <taxon>Paramecium</taxon>
    </lineage>
</organism>
<gene>
    <name evidence="1" type="ORF">PSON_ATCC_30995.1.T0620220</name>
</gene>
<evidence type="ECO:0000313" key="1">
    <source>
        <dbReference type="EMBL" id="CAD8094473.1"/>
    </source>
</evidence>
<reference evidence="1" key="1">
    <citation type="submission" date="2021-01" db="EMBL/GenBank/DDBJ databases">
        <authorList>
            <consortium name="Genoscope - CEA"/>
            <person name="William W."/>
        </authorList>
    </citation>
    <scope>NUCLEOTIDE SEQUENCE</scope>
</reference>
<accession>A0A8S1NXU8</accession>
<dbReference type="EMBL" id="CAJJDN010000062">
    <property type="protein sequence ID" value="CAD8094473.1"/>
    <property type="molecule type" value="Genomic_DNA"/>
</dbReference>
<keyword evidence="2" id="KW-1185">Reference proteome</keyword>
<dbReference type="Proteomes" id="UP000692954">
    <property type="component" value="Unassembled WGS sequence"/>
</dbReference>
<sequence>MSSLPYEYFDSQQSFKFQTFNQSDLRQLEEFFRAYQKLSPIMSLKFPINQHFRIAQINQIILYPNQLLVSYFYEGNNNHKYPVIYGQQQFKRALPLPKDIQEKQRLDVVAIKSVFQALIEMFHWSANFGLFFDPNYENLLYKECEGDFYLFIPSFMHIAQQINKQNEYKIRLFDEFRIKIYQNLTFIFFLRFIKEFFDLIKQQDEDINLYKKIKDKYNYSEDIDKIDPYQIAETCQGVDFIYSEDLVKKKMIRYGLKQSQFLYQINKNEILKATLYKYHENEQNFLNQNMKPDDFKDITLTSNVINFFKQFKTKPIQGTSYDIKTPFIKTLFKEKDNTQILIRRNWKQINTKHELDLIDQNKQQDQSLQNKQQISQNQDQVTSQMFDVKWSSWINPQNLIYMSISQSGALVDKDLKKFTITYKIEMLEDKNCYLVKTQVPEILFGLDTADDIAYFVNSIQKEKMPTNVYVDDTRKLTFYTALVSGNPGPILWDILKIMDIHQIYFYISLDFYNKNIFLGKQIKEVKYSSFLTELKNILKDYEYDSKLIYANFLNQKLGEEGF</sequence>
<proteinExistence type="predicted"/>
<name>A0A8S1NXU8_9CILI</name>
<comment type="caution">
    <text evidence="1">The sequence shown here is derived from an EMBL/GenBank/DDBJ whole genome shotgun (WGS) entry which is preliminary data.</text>
</comment>
<evidence type="ECO:0000313" key="2">
    <source>
        <dbReference type="Proteomes" id="UP000692954"/>
    </source>
</evidence>
<dbReference type="OrthoDB" id="305556at2759"/>
<protein>
    <submittedName>
        <fullName evidence="1">Uncharacterized protein</fullName>
    </submittedName>
</protein>
<dbReference type="AlphaFoldDB" id="A0A8S1NXU8"/>